<sequence>MLENMPLILHWTAFLILVSYPGVFNEATPLISVEYTIVNNLMGENFKHSIQVLVPEGSVLLQVMKKAAEIRPKEFSFSTEETSLGPFVTAINNLSGSSNEKTYWQFFSEERPLEEGVGTYKTYNKEHILAIFSKF</sequence>
<dbReference type="GO" id="GO:0015889">
    <property type="term" value="P:cobalamin transport"/>
    <property type="evidence" value="ECO:0007669"/>
    <property type="project" value="TreeGrafter"/>
</dbReference>
<reference evidence="3" key="1">
    <citation type="thesis" date="2020" institute="ProQuest LLC" country="789 East Eisenhower Parkway, Ann Arbor, MI, USA">
        <title>Comparative Genomics and Chromosome Evolution.</title>
        <authorList>
            <person name="Mudd A.B."/>
        </authorList>
    </citation>
    <scope>NUCLEOTIDE SEQUENCE</scope>
    <source>
        <strain evidence="3">Female2</strain>
        <tissue evidence="3">Blood</tissue>
    </source>
</reference>
<accession>A0A8T2ISH1</accession>
<gene>
    <name evidence="3" type="ORF">GDO86_013016</name>
</gene>
<dbReference type="PANTHER" id="PTHR10559">
    <property type="entry name" value="TRANSCOBALAMIN-1/GASTRIC INTRINSIC FACTOR"/>
    <property type="match status" value="1"/>
</dbReference>
<feature type="domain" description="Transcobalamin-like C-terminal" evidence="2">
    <location>
        <begin position="57"/>
        <end position="129"/>
    </location>
</feature>
<dbReference type="OrthoDB" id="6343110at2759"/>
<dbReference type="InterPro" id="IPR051588">
    <property type="entry name" value="Cobalamin_Transport"/>
</dbReference>
<keyword evidence="4" id="KW-1185">Reference proteome</keyword>
<keyword evidence="1" id="KW-0732">Signal</keyword>
<protein>
    <recommendedName>
        <fullName evidence="2">Transcobalamin-like C-terminal domain-containing protein</fullName>
    </recommendedName>
</protein>
<dbReference type="EMBL" id="JAACNH010000008">
    <property type="protein sequence ID" value="KAG8434892.1"/>
    <property type="molecule type" value="Genomic_DNA"/>
</dbReference>
<organism evidence="3 4">
    <name type="scientific">Hymenochirus boettgeri</name>
    <name type="common">Congo dwarf clawed frog</name>
    <dbReference type="NCBI Taxonomy" id="247094"/>
    <lineage>
        <taxon>Eukaryota</taxon>
        <taxon>Metazoa</taxon>
        <taxon>Chordata</taxon>
        <taxon>Craniata</taxon>
        <taxon>Vertebrata</taxon>
        <taxon>Euteleostomi</taxon>
        <taxon>Amphibia</taxon>
        <taxon>Batrachia</taxon>
        <taxon>Anura</taxon>
        <taxon>Pipoidea</taxon>
        <taxon>Pipidae</taxon>
        <taxon>Pipinae</taxon>
        <taxon>Hymenochirus</taxon>
    </lineage>
</organism>
<comment type="caution">
    <text evidence="3">The sequence shown here is derived from an EMBL/GenBank/DDBJ whole genome shotgun (WGS) entry which is preliminary data.</text>
</comment>
<dbReference type="InterPro" id="IPR027954">
    <property type="entry name" value="Transcobalamin-like_C"/>
</dbReference>
<evidence type="ECO:0000259" key="2">
    <source>
        <dbReference type="Pfam" id="PF14478"/>
    </source>
</evidence>
<name>A0A8T2ISH1_9PIPI</name>
<proteinExistence type="predicted"/>
<dbReference type="PANTHER" id="PTHR10559:SF15">
    <property type="entry name" value="COBALAMIN BINDING INTRINSIC FACTOR"/>
    <property type="match status" value="1"/>
</dbReference>
<dbReference type="GO" id="GO:0031419">
    <property type="term" value="F:cobalamin binding"/>
    <property type="evidence" value="ECO:0007669"/>
    <property type="project" value="TreeGrafter"/>
</dbReference>
<feature type="signal peptide" evidence="1">
    <location>
        <begin position="1"/>
        <end position="25"/>
    </location>
</feature>
<dbReference type="Proteomes" id="UP000812440">
    <property type="component" value="Chromosome 7"/>
</dbReference>
<feature type="chain" id="PRO_5035762062" description="Transcobalamin-like C-terminal domain-containing protein" evidence="1">
    <location>
        <begin position="26"/>
        <end position="135"/>
    </location>
</feature>
<evidence type="ECO:0000313" key="4">
    <source>
        <dbReference type="Proteomes" id="UP000812440"/>
    </source>
</evidence>
<dbReference type="Gene3D" id="2.170.130.30">
    <property type="match status" value="1"/>
</dbReference>
<dbReference type="GO" id="GO:0005615">
    <property type="term" value="C:extracellular space"/>
    <property type="evidence" value="ECO:0007669"/>
    <property type="project" value="TreeGrafter"/>
</dbReference>
<evidence type="ECO:0000313" key="3">
    <source>
        <dbReference type="EMBL" id="KAG8434892.1"/>
    </source>
</evidence>
<dbReference type="Pfam" id="PF14478">
    <property type="entry name" value="DUF4430"/>
    <property type="match status" value="1"/>
</dbReference>
<dbReference type="AlphaFoldDB" id="A0A8T2ISH1"/>
<evidence type="ECO:0000256" key="1">
    <source>
        <dbReference type="SAM" id="SignalP"/>
    </source>
</evidence>